<comment type="caution">
    <text evidence="1">The sequence shown here is derived from an EMBL/GenBank/DDBJ whole genome shotgun (WGS) entry which is preliminary data.</text>
</comment>
<gene>
    <name evidence="1" type="ORF">PROFUN_13720</name>
</gene>
<keyword evidence="2" id="KW-1185">Reference proteome</keyword>
<evidence type="ECO:0000313" key="2">
    <source>
        <dbReference type="Proteomes" id="UP000241769"/>
    </source>
</evidence>
<dbReference type="EMBL" id="MDYQ01000225">
    <property type="protein sequence ID" value="PRP78416.1"/>
    <property type="molecule type" value="Genomic_DNA"/>
</dbReference>
<sequence length="696" mass="81521">MNRFFARGVLPVRPMAPSPIYHAMVPPRQLSIPVALPVLRPVLPTQTESHEIEVQNKKTRRVKKKKARKTGKELRRLDHVTGTSWLMRRQLEEVHARFQFDLQVLNYHIESLITSHALKPRSRVWGVVLRLFSMKEFRPKFRLRDEYIFETAVFWESISEGMNTIIAFTRTLKENTLDESSAERRLHQEQCRYKRLLDKEVESRSNGKGVGRTTPTNATTAPFLSRVDRLQEWIHIIAEVTQHIMAVPSLWTKDVLNIIGRMVFEMQPASLLHLSLVYETLDTNTSHLHLWQSIVAHPERGRYVKTLQISSPSPQHNVTMDIILDCLPTFCNVNCLHLSFEYLREEESQRASRMVQTLASSTSPTRLFINFHRGYLSEYSYSFPFQDTHEDTPHEENPSLDHHCQSVTKLKYLEELRLRLLDHRDRCTYPNDFFNAKWPRLREFHLQDRVCLVQLQRLFSNHSQLETVSFLPDSRRHLIHLGDVLPHLRRLRDENSWLDGDICYALLQPLSNGDRRPLVELLMHQPLPLRLSFESFTTLEILKVPSGFQIDRFPPHLKCIHIDYGDATDAVIVQQALEDCKDLSTLQIYLDLPSLYLDEDATVHDAETTLRLDSGHLLHESLPLQYWFRSKCFLLVEWFRKSPSLDEIVMVEEGQSLRISMSRRDKTLKIKRGTEDEREFKWDITSHPDGDDIIIL</sequence>
<dbReference type="AlphaFoldDB" id="A0A2P6N373"/>
<dbReference type="Proteomes" id="UP000241769">
    <property type="component" value="Unassembled WGS sequence"/>
</dbReference>
<evidence type="ECO:0000313" key="1">
    <source>
        <dbReference type="EMBL" id="PRP78416.1"/>
    </source>
</evidence>
<accession>A0A2P6N373</accession>
<name>A0A2P6N373_9EUKA</name>
<proteinExistence type="predicted"/>
<protein>
    <submittedName>
        <fullName evidence="1">Uncharacterized protein</fullName>
    </submittedName>
</protein>
<reference evidence="1 2" key="1">
    <citation type="journal article" date="2018" name="Genome Biol. Evol.">
        <title>Multiple Roots of Fruiting Body Formation in Amoebozoa.</title>
        <authorList>
            <person name="Hillmann F."/>
            <person name="Forbes G."/>
            <person name="Novohradska S."/>
            <person name="Ferling I."/>
            <person name="Riege K."/>
            <person name="Groth M."/>
            <person name="Westermann M."/>
            <person name="Marz M."/>
            <person name="Spaller T."/>
            <person name="Winckler T."/>
            <person name="Schaap P."/>
            <person name="Glockner G."/>
        </authorList>
    </citation>
    <scope>NUCLEOTIDE SEQUENCE [LARGE SCALE GENOMIC DNA]</scope>
    <source>
        <strain evidence="1 2">Jena</strain>
    </source>
</reference>
<dbReference type="InParanoid" id="A0A2P6N373"/>
<organism evidence="1 2">
    <name type="scientific">Planoprotostelium fungivorum</name>
    <dbReference type="NCBI Taxonomy" id="1890364"/>
    <lineage>
        <taxon>Eukaryota</taxon>
        <taxon>Amoebozoa</taxon>
        <taxon>Evosea</taxon>
        <taxon>Variosea</taxon>
        <taxon>Cavosteliida</taxon>
        <taxon>Cavosteliaceae</taxon>
        <taxon>Planoprotostelium</taxon>
    </lineage>
</organism>